<organism evidence="1 2">
    <name type="scientific">Piscinibacter terrae</name>
    <dbReference type="NCBI Taxonomy" id="2496871"/>
    <lineage>
        <taxon>Bacteria</taxon>
        <taxon>Pseudomonadati</taxon>
        <taxon>Pseudomonadota</taxon>
        <taxon>Betaproteobacteria</taxon>
        <taxon>Burkholderiales</taxon>
        <taxon>Sphaerotilaceae</taxon>
        <taxon>Piscinibacter</taxon>
    </lineage>
</organism>
<accession>A0A3N7IQU7</accession>
<gene>
    <name evidence="1" type="ORF">DZC73_28925</name>
</gene>
<evidence type="ECO:0000313" key="1">
    <source>
        <dbReference type="EMBL" id="RQP21262.1"/>
    </source>
</evidence>
<proteinExistence type="predicted"/>
<reference evidence="1 2" key="1">
    <citation type="submission" date="2018-08" db="EMBL/GenBank/DDBJ databases">
        <authorList>
            <person name="Khan S.A."/>
            <person name="Jeon C.O."/>
            <person name="Chun B.H."/>
            <person name="Jeong S.E."/>
        </authorList>
    </citation>
    <scope>NUCLEOTIDE SEQUENCE [LARGE SCALE GENOMIC DNA]</scope>
    <source>
        <strain evidence="1 2">S-16</strain>
    </source>
</reference>
<reference evidence="1 2" key="2">
    <citation type="submission" date="2018-12" db="EMBL/GenBank/DDBJ databases">
        <title>Rhizobacter gummiphilus sp. nov., a rubber-degrading bacterium isolated from the soil of a botanical garden in Japan.</title>
        <authorList>
            <person name="Shunsuke S.S."/>
        </authorList>
    </citation>
    <scope>NUCLEOTIDE SEQUENCE [LARGE SCALE GENOMIC DNA]</scope>
    <source>
        <strain evidence="1 2">S-16</strain>
    </source>
</reference>
<dbReference type="AlphaFoldDB" id="A0A3N7IQU7"/>
<evidence type="ECO:0000313" key="2">
    <source>
        <dbReference type="Proteomes" id="UP000267464"/>
    </source>
</evidence>
<dbReference type="RefSeq" id="WP_124543889.1">
    <property type="nucleotide sequence ID" value="NZ_QUSW01000012.1"/>
</dbReference>
<dbReference type="EMBL" id="QUSW01000012">
    <property type="protein sequence ID" value="RQP21262.1"/>
    <property type="molecule type" value="Genomic_DNA"/>
</dbReference>
<dbReference type="OrthoDB" id="5957911at2"/>
<protein>
    <submittedName>
        <fullName evidence="1">Uncharacterized protein</fullName>
    </submittedName>
</protein>
<keyword evidence="2" id="KW-1185">Reference proteome</keyword>
<dbReference type="Proteomes" id="UP000267464">
    <property type="component" value="Unassembled WGS sequence"/>
</dbReference>
<comment type="caution">
    <text evidence="1">The sequence shown here is derived from an EMBL/GenBank/DDBJ whole genome shotgun (WGS) entry which is preliminary data.</text>
</comment>
<name>A0A3N7IQU7_9BURK</name>
<sequence length="96" mass="10060">MSDSINPLSVMATAPTSSDKKAGSWYQAMADAWGQTLDRQASSMETIADKISAGDDKPATITQLSAESLKMGFLSNTSHTALSSTGEALKTMAQKS</sequence>